<dbReference type="HOGENOM" id="CLU_017779_9_2_2"/>
<evidence type="ECO:0000256" key="6">
    <source>
        <dbReference type="ARBA" id="ARBA00023002"/>
    </source>
</evidence>
<dbReference type="Gene3D" id="3.30.465.10">
    <property type="match status" value="1"/>
</dbReference>
<dbReference type="InterPro" id="IPR004113">
    <property type="entry name" value="FAD-bd_oxidored_4_C"/>
</dbReference>
<dbReference type="GO" id="GO:1903457">
    <property type="term" value="P:lactate catabolic process"/>
    <property type="evidence" value="ECO:0007669"/>
    <property type="project" value="TreeGrafter"/>
</dbReference>
<evidence type="ECO:0000313" key="9">
    <source>
        <dbReference type="EMBL" id="ABK78419.1"/>
    </source>
</evidence>
<dbReference type="InterPro" id="IPR016164">
    <property type="entry name" value="FAD-linked_Oxase-like_C"/>
</dbReference>
<evidence type="ECO:0000313" key="10">
    <source>
        <dbReference type="Proteomes" id="UP000000758"/>
    </source>
</evidence>
<dbReference type="AlphaFoldDB" id="A0RYK2"/>
<dbReference type="EMBL" id="DP000238">
    <property type="protein sequence ID" value="ABK78419.1"/>
    <property type="molecule type" value="Genomic_DNA"/>
</dbReference>
<dbReference type="PANTHER" id="PTHR11748:SF111">
    <property type="entry name" value="D-LACTATE DEHYDROGENASE, MITOCHONDRIAL-RELATED"/>
    <property type="match status" value="1"/>
</dbReference>
<dbReference type="InterPro" id="IPR006094">
    <property type="entry name" value="Oxid_FAD_bind_N"/>
</dbReference>
<reference evidence="9 10" key="1">
    <citation type="journal article" date="2006" name="Proc. Natl. Acad. Sci. U.S.A.">
        <title>Genomic analysis of the uncultivated marine crenarchaeote Cenarchaeum symbiosum.</title>
        <authorList>
            <person name="Hallam S.J."/>
            <person name="Konstantinidis K.T."/>
            <person name="Putnam N."/>
            <person name="Schleper C."/>
            <person name="Watanabe Y."/>
            <person name="Sugahara J."/>
            <person name="Preston C."/>
            <person name="de la Torre J."/>
            <person name="Richardson P.M."/>
            <person name="DeLong E.F."/>
        </authorList>
    </citation>
    <scope>NUCLEOTIDE SEQUENCE [LARGE SCALE GENOMIC DNA]</scope>
    <source>
        <strain evidence="10">A</strain>
    </source>
</reference>
<keyword evidence="6" id="KW-0560">Oxidoreductase</keyword>
<dbReference type="Pfam" id="PF02913">
    <property type="entry name" value="FAD-oxidase_C"/>
    <property type="match status" value="1"/>
</dbReference>
<comment type="cofactor">
    <cofactor evidence="1">
        <name>FAD</name>
        <dbReference type="ChEBI" id="CHEBI:57692"/>
    </cofactor>
</comment>
<organism evidence="9 10">
    <name type="scientific">Cenarchaeum symbiosum (strain A)</name>
    <dbReference type="NCBI Taxonomy" id="414004"/>
    <lineage>
        <taxon>Archaea</taxon>
        <taxon>Nitrososphaerota</taxon>
        <taxon>Candidatus Cenarchaeales</taxon>
        <taxon>Candidatus Cenarchaeaceae</taxon>
        <taxon>Candidatus Cenarchaeum</taxon>
    </lineage>
</organism>
<evidence type="ECO:0000256" key="2">
    <source>
        <dbReference type="ARBA" id="ARBA00008000"/>
    </source>
</evidence>
<keyword evidence="10" id="KW-1185">Reference proteome</keyword>
<dbReference type="InterPro" id="IPR016166">
    <property type="entry name" value="FAD-bd_PCMH"/>
</dbReference>
<dbReference type="EnsemblBacteria" id="ABK78419">
    <property type="protein sequence ID" value="ABK78419"/>
    <property type="gene ID" value="CENSYa_1809"/>
</dbReference>
<dbReference type="InterPro" id="IPR016171">
    <property type="entry name" value="Vanillyl_alc_oxidase_C-sub2"/>
</dbReference>
<proteinExistence type="inferred from homology"/>
<keyword evidence="3" id="KW-0285">Flavoprotein</keyword>
<dbReference type="InterPro" id="IPR036318">
    <property type="entry name" value="FAD-bd_PCMH-like_sf"/>
</dbReference>
<comment type="similarity">
    <text evidence="2">Belongs to the FAD-binding oxidoreductase/transferase type 4 family.</text>
</comment>
<dbReference type="EC" id="1.1.2.4" evidence="7"/>
<evidence type="ECO:0000259" key="8">
    <source>
        <dbReference type="PROSITE" id="PS51387"/>
    </source>
</evidence>
<keyword evidence="5" id="KW-0809">Transit peptide</keyword>
<dbReference type="Proteomes" id="UP000000758">
    <property type="component" value="Chromosome"/>
</dbReference>
<dbReference type="Gene3D" id="1.10.45.10">
    <property type="entry name" value="Vanillyl-alcohol Oxidase, Chain A, domain 4"/>
    <property type="match status" value="1"/>
</dbReference>
<dbReference type="Pfam" id="PF01565">
    <property type="entry name" value="FAD_binding_4"/>
    <property type="match status" value="1"/>
</dbReference>
<name>A0RYK2_CENSY</name>
<dbReference type="PANTHER" id="PTHR11748">
    <property type="entry name" value="D-LACTATE DEHYDROGENASE"/>
    <property type="match status" value="1"/>
</dbReference>
<dbReference type="PROSITE" id="PS51387">
    <property type="entry name" value="FAD_PCMH"/>
    <property type="match status" value="1"/>
</dbReference>
<gene>
    <name evidence="9" type="ordered locus">CENSYa_1809</name>
</gene>
<dbReference type="InterPro" id="IPR016169">
    <property type="entry name" value="FAD-bd_PCMH_sub2"/>
</dbReference>
<dbReference type="GO" id="GO:0004458">
    <property type="term" value="F:D-lactate dehydrogenase (cytochrome) activity"/>
    <property type="evidence" value="ECO:0007669"/>
    <property type="project" value="UniProtKB-EC"/>
</dbReference>
<sequence length="458" mass="47801">MSPRGLARLPGAVVEGEALDAYSADSGPCRVRPLAVVMPRDAADVARTVRFARRSRIGVTPRGGGTGLAGGAVGGGIVMDMRRMAGVRCGRSSVTAGPGASKGRLDAMLARRGRILGPNPSVGPYCTVGGMLATNAAGSRSLRYGTMIDSVLAVEFVDGTGRLRRLPGDGALSARILGVARRTDSAAFPCTSKNSSGYRLDAVRGAADSARILAGSEGTLGVITSVRLRTHEAPRRRRLEVLAYRSILRAAADCAGLAAAGPSTLEIIDYNILRYIGRPVPAGTRCLLMVETCGAPARGHRGAVVASTRSGPEIDRWWRQRDRSLSYSIRAAPGGGMHNIMEDAAVPVARLPELVRAIWKVCAGSGMRPIIYGHAGDGNLHLRLAGRGGTAGMARRYFAAVRSLGGTMTAEHGDGTARAGYLRAQYGAGTVARFAELKALLDPYGVLNPGKVLPLRAA</sequence>
<evidence type="ECO:0000256" key="7">
    <source>
        <dbReference type="ARBA" id="ARBA00038897"/>
    </source>
</evidence>
<keyword evidence="4" id="KW-0274">FAD</keyword>
<dbReference type="SUPFAM" id="SSF55103">
    <property type="entry name" value="FAD-linked oxidases, C-terminal domain"/>
    <property type="match status" value="1"/>
</dbReference>
<dbReference type="Gene3D" id="3.30.70.2740">
    <property type="match status" value="1"/>
</dbReference>
<evidence type="ECO:0000256" key="1">
    <source>
        <dbReference type="ARBA" id="ARBA00001974"/>
    </source>
</evidence>
<protein>
    <recommendedName>
        <fullName evidence="7">D-lactate dehydrogenase (cytochrome)</fullName>
        <ecNumber evidence="7">1.1.2.4</ecNumber>
    </recommendedName>
</protein>
<dbReference type="GO" id="GO:0071949">
    <property type="term" value="F:FAD binding"/>
    <property type="evidence" value="ECO:0007669"/>
    <property type="project" value="InterPro"/>
</dbReference>
<dbReference type="STRING" id="414004.CENSYa_1809"/>
<evidence type="ECO:0000256" key="4">
    <source>
        <dbReference type="ARBA" id="ARBA00022827"/>
    </source>
</evidence>
<evidence type="ECO:0000256" key="3">
    <source>
        <dbReference type="ARBA" id="ARBA00022630"/>
    </source>
</evidence>
<dbReference type="SUPFAM" id="SSF56176">
    <property type="entry name" value="FAD-binding/transporter-associated domain-like"/>
    <property type="match status" value="1"/>
</dbReference>
<feature type="domain" description="FAD-binding PCMH-type" evidence="8">
    <location>
        <begin position="29"/>
        <end position="233"/>
    </location>
</feature>
<dbReference type="GO" id="GO:0008720">
    <property type="term" value="F:D-lactate dehydrogenase (NAD+) activity"/>
    <property type="evidence" value="ECO:0007669"/>
    <property type="project" value="TreeGrafter"/>
</dbReference>
<dbReference type="KEGG" id="csy:CENSYa_1809"/>
<accession>A0RYK2</accession>
<evidence type="ECO:0000256" key="5">
    <source>
        <dbReference type="ARBA" id="ARBA00022946"/>
    </source>
</evidence>